<evidence type="ECO:0000313" key="7">
    <source>
        <dbReference type="EMBL" id="MFD1609880.1"/>
    </source>
</evidence>
<dbReference type="InterPro" id="IPR011343">
    <property type="entry name" value="DeoC"/>
</dbReference>
<name>A0ABW4HX08_9BACI</name>
<comment type="catalytic activity">
    <reaction evidence="5 6">
        <text>2-deoxy-D-ribose 5-phosphate = D-glyceraldehyde 3-phosphate + acetaldehyde</text>
        <dbReference type="Rhea" id="RHEA:12821"/>
        <dbReference type="ChEBI" id="CHEBI:15343"/>
        <dbReference type="ChEBI" id="CHEBI:59776"/>
        <dbReference type="ChEBI" id="CHEBI:62877"/>
        <dbReference type="EC" id="4.1.2.4"/>
    </reaction>
</comment>
<keyword evidence="8" id="KW-1185">Reference proteome</keyword>
<protein>
    <recommendedName>
        <fullName evidence="6">Deoxyribose-phosphate aldolase</fullName>
        <shortName evidence="6">DERA</shortName>
        <ecNumber evidence="6">4.1.2.4</ecNumber>
    </recommendedName>
    <alternativeName>
        <fullName evidence="6">2-deoxy-D-ribose 5-phosphate aldolase</fullName>
    </alternativeName>
    <alternativeName>
        <fullName evidence="6">Phosphodeoxyriboaldolase</fullName>
        <shortName evidence="6">Deoxyriboaldolase</shortName>
    </alternativeName>
</protein>
<keyword evidence="3 6" id="KW-0456">Lyase</keyword>
<comment type="function">
    <text evidence="6">Catalyzes a reversible aldol reaction between acetaldehyde and D-glyceraldehyde 3-phosphate to generate 2-deoxy-D-ribose 5-phosphate.</text>
</comment>
<gene>
    <name evidence="6 7" type="primary">deoC</name>
    <name evidence="7" type="ORF">ACFSBH_19865</name>
</gene>
<comment type="caution">
    <text evidence="7">The sequence shown here is derived from an EMBL/GenBank/DDBJ whole genome shotgun (WGS) entry which is preliminary data.</text>
</comment>
<dbReference type="CDD" id="cd00959">
    <property type="entry name" value="DeoC"/>
    <property type="match status" value="1"/>
</dbReference>
<proteinExistence type="inferred from homology"/>
<evidence type="ECO:0000256" key="1">
    <source>
        <dbReference type="ARBA" id="ARBA00010936"/>
    </source>
</evidence>
<evidence type="ECO:0000256" key="5">
    <source>
        <dbReference type="ARBA" id="ARBA00048791"/>
    </source>
</evidence>
<dbReference type="RefSeq" id="WP_251510065.1">
    <property type="nucleotide sequence ID" value="NZ_JAMBON010000001.1"/>
</dbReference>
<dbReference type="InterPro" id="IPR002915">
    <property type="entry name" value="DeoC/FbaB/LacD_aldolase"/>
</dbReference>
<dbReference type="HAMAP" id="MF_00114">
    <property type="entry name" value="DeoC_type1"/>
    <property type="match status" value="1"/>
</dbReference>
<dbReference type="NCBIfam" id="TIGR00126">
    <property type="entry name" value="deoC"/>
    <property type="match status" value="1"/>
</dbReference>
<evidence type="ECO:0000256" key="4">
    <source>
        <dbReference type="ARBA" id="ARBA00023270"/>
    </source>
</evidence>
<dbReference type="GO" id="GO:0004139">
    <property type="term" value="F:deoxyribose-phosphate aldolase activity"/>
    <property type="evidence" value="ECO:0007669"/>
    <property type="project" value="UniProtKB-EC"/>
</dbReference>
<dbReference type="PANTHER" id="PTHR10889">
    <property type="entry name" value="DEOXYRIBOSE-PHOSPHATE ALDOLASE"/>
    <property type="match status" value="1"/>
</dbReference>
<keyword evidence="4 6" id="KW-0704">Schiff base</keyword>
<dbReference type="Gene3D" id="3.20.20.70">
    <property type="entry name" value="Aldolase class I"/>
    <property type="match status" value="1"/>
</dbReference>
<dbReference type="PIRSF" id="PIRSF001357">
    <property type="entry name" value="DeoC"/>
    <property type="match status" value="1"/>
</dbReference>
<dbReference type="EMBL" id="JBHUDE010000164">
    <property type="protein sequence ID" value="MFD1609880.1"/>
    <property type="molecule type" value="Genomic_DNA"/>
</dbReference>
<dbReference type="Proteomes" id="UP001597221">
    <property type="component" value="Unassembled WGS sequence"/>
</dbReference>
<comment type="pathway">
    <text evidence="6">Carbohydrate degradation; 2-deoxy-D-ribose 1-phosphate degradation; D-glyceraldehyde 3-phosphate and acetaldehyde from 2-deoxy-alpha-D-ribose 1-phosphate: step 2/2.</text>
</comment>
<feature type="active site" description="Schiff-base intermediate with acetaldehyde" evidence="6">
    <location>
        <position position="154"/>
    </location>
</feature>
<dbReference type="EC" id="4.1.2.4" evidence="6"/>
<accession>A0ABW4HX08</accession>
<feature type="active site" description="Proton donor/acceptor" evidence="6">
    <location>
        <position position="183"/>
    </location>
</feature>
<comment type="subcellular location">
    <subcellularLocation>
        <location evidence="6">Cytoplasm</location>
    </subcellularLocation>
</comment>
<evidence type="ECO:0000256" key="3">
    <source>
        <dbReference type="ARBA" id="ARBA00023239"/>
    </source>
</evidence>
<dbReference type="Pfam" id="PF01791">
    <property type="entry name" value="DeoC"/>
    <property type="match status" value="1"/>
</dbReference>
<evidence type="ECO:0000313" key="8">
    <source>
        <dbReference type="Proteomes" id="UP001597221"/>
    </source>
</evidence>
<comment type="similarity">
    <text evidence="1 6">Belongs to the DeoC/FbaB aldolase family. DeoC type 1 subfamily.</text>
</comment>
<organism evidence="7 8">
    <name type="scientific">Oceanobacillus luteolus</name>
    <dbReference type="NCBI Taxonomy" id="1274358"/>
    <lineage>
        <taxon>Bacteria</taxon>
        <taxon>Bacillati</taxon>
        <taxon>Bacillota</taxon>
        <taxon>Bacilli</taxon>
        <taxon>Bacillales</taxon>
        <taxon>Bacillaceae</taxon>
        <taxon>Oceanobacillus</taxon>
    </lineage>
</organism>
<reference evidence="8" key="1">
    <citation type="journal article" date="2019" name="Int. J. Syst. Evol. Microbiol.">
        <title>The Global Catalogue of Microorganisms (GCM) 10K type strain sequencing project: providing services to taxonomists for standard genome sequencing and annotation.</title>
        <authorList>
            <consortium name="The Broad Institute Genomics Platform"/>
            <consortium name="The Broad Institute Genome Sequencing Center for Infectious Disease"/>
            <person name="Wu L."/>
            <person name="Ma J."/>
        </authorList>
    </citation>
    <scope>NUCLEOTIDE SEQUENCE [LARGE SCALE GENOMIC DNA]</scope>
    <source>
        <strain evidence="8">CGMCC 1.12376</strain>
    </source>
</reference>
<dbReference type="SUPFAM" id="SSF51569">
    <property type="entry name" value="Aldolase"/>
    <property type="match status" value="1"/>
</dbReference>
<dbReference type="InterPro" id="IPR013785">
    <property type="entry name" value="Aldolase_TIM"/>
</dbReference>
<dbReference type="PANTHER" id="PTHR10889:SF1">
    <property type="entry name" value="DEOXYRIBOSE-PHOSPHATE ALDOLASE"/>
    <property type="match status" value="1"/>
</dbReference>
<feature type="active site" description="Proton donor/acceptor" evidence="6">
    <location>
        <position position="91"/>
    </location>
</feature>
<evidence type="ECO:0000256" key="2">
    <source>
        <dbReference type="ARBA" id="ARBA00022490"/>
    </source>
</evidence>
<dbReference type="SMART" id="SM01133">
    <property type="entry name" value="DeoC"/>
    <property type="match status" value="1"/>
</dbReference>
<dbReference type="InterPro" id="IPR028581">
    <property type="entry name" value="DeoC_typeI"/>
</dbReference>
<sequence length="223" mass="23512">MTTSLAKYIDHTLLKPEATEDQINKLVEEAKEYEFASVCVNPTWVSSCYSELKDTPVKVCTVIGFPLGATSTEAKVSETEQAIKDGATEVDMVINIGALKSGKDELVQEDIRAVVQAAEGQAITKVIIETSLLTEEEKVNACKLAKAAGADFVKTSTGFSGGGATVADVKLMRDTVGEEIGVKASGGIRDLETMQQMIDAGASRIGASAGVSIIKGLKGTENY</sequence>
<keyword evidence="2 6" id="KW-0963">Cytoplasm</keyword>
<evidence type="ECO:0000256" key="6">
    <source>
        <dbReference type="HAMAP-Rule" id="MF_00114"/>
    </source>
</evidence>